<organism evidence="10 11">
    <name type="scientific">Caldicellulosiruptor hydrothermalis (strain DSM 18901 / VKM B-2411 / 108)</name>
    <dbReference type="NCBI Taxonomy" id="632292"/>
    <lineage>
        <taxon>Bacteria</taxon>
        <taxon>Bacillati</taxon>
        <taxon>Bacillota</taxon>
        <taxon>Bacillota incertae sedis</taxon>
        <taxon>Caldicellulosiruptorales</taxon>
        <taxon>Caldicellulosiruptoraceae</taxon>
        <taxon>Caldicellulosiruptor</taxon>
    </lineage>
</organism>
<feature type="transmembrane region" description="Helical" evidence="8">
    <location>
        <begin position="120"/>
        <end position="138"/>
    </location>
</feature>
<dbReference type="AlphaFoldDB" id="E4Q8B8"/>
<evidence type="ECO:0000259" key="9">
    <source>
        <dbReference type="Pfam" id="PF13231"/>
    </source>
</evidence>
<dbReference type="OrthoDB" id="2445770at2"/>
<reference evidence="10 11" key="2">
    <citation type="journal article" date="2011" name="J. Bacteriol.">
        <title>Complete genome sequences for the anaerobic, extremely thermophilic plant biomass-degrading bacteria Caldicellulosiruptor hydrothermalis, Caldicellulosiruptor kristjanssonii, Caldicellulosiruptor kronotskyensis, Caldicellulosiruptor owensenis, and Caldicellulosiruptor lactoaceticus.</title>
        <authorList>
            <person name="Blumer-Schuette S.E."/>
            <person name="Ozdemir I."/>
            <person name="Mistry D."/>
            <person name="Lucas S."/>
            <person name="Lapidus A."/>
            <person name="Cheng J.F."/>
            <person name="Goodwin L.A."/>
            <person name="Pitluck S."/>
            <person name="Land M.L."/>
            <person name="Hauser L.J."/>
            <person name="Woyke T."/>
            <person name="Mikhailova N."/>
            <person name="Pati A."/>
            <person name="Kyrpides N.C."/>
            <person name="Ivanova N."/>
            <person name="Detter J.C."/>
            <person name="Walston-Davenport K."/>
            <person name="Han S."/>
            <person name="Adams M.W."/>
            <person name="Kelly R.M."/>
        </authorList>
    </citation>
    <scope>NUCLEOTIDE SEQUENCE [LARGE SCALE GENOMIC DNA]</scope>
    <source>
        <strain evidence="11">DSM 18901 / VKM B-2411 / 108</strain>
    </source>
</reference>
<feature type="domain" description="Glycosyltransferase RgtA/B/C/D-like" evidence="9">
    <location>
        <begin position="131"/>
        <end position="276"/>
    </location>
</feature>
<dbReference type="GO" id="GO:0005886">
    <property type="term" value="C:plasma membrane"/>
    <property type="evidence" value="ECO:0007669"/>
    <property type="project" value="UniProtKB-SubCell"/>
</dbReference>
<evidence type="ECO:0000256" key="1">
    <source>
        <dbReference type="ARBA" id="ARBA00004651"/>
    </source>
</evidence>
<name>E4Q8B8_CALH1</name>
<feature type="transmembrane region" description="Helical" evidence="8">
    <location>
        <begin position="42"/>
        <end position="61"/>
    </location>
</feature>
<dbReference type="PANTHER" id="PTHR33908:SF11">
    <property type="entry name" value="MEMBRANE PROTEIN"/>
    <property type="match status" value="1"/>
</dbReference>
<proteinExistence type="predicted"/>
<dbReference type="PANTHER" id="PTHR33908">
    <property type="entry name" value="MANNOSYLTRANSFERASE YKCB-RELATED"/>
    <property type="match status" value="1"/>
</dbReference>
<dbReference type="Pfam" id="PF13231">
    <property type="entry name" value="PMT_2"/>
    <property type="match status" value="1"/>
</dbReference>
<accession>E4Q8B8</accession>
<evidence type="ECO:0000256" key="8">
    <source>
        <dbReference type="SAM" id="Phobius"/>
    </source>
</evidence>
<feature type="transmembrane region" description="Helical" evidence="8">
    <location>
        <begin position="425"/>
        <end position="443"/>
    </location>
</feature>
<dbReference type="InterPro" id="IPR050297">
    <property type="entry name" value="LipidA_mod_glycosyltrf_83"/>
</dbReference>
<evidence type="ECO:0000313" key="10">
    <source>
        <dbReference type="EMBL" id="ADQ07965.1"/>
    </source>
</evidence>
<evidence type="ECO:0000256" key="6">
    <source>
        <dbReference type="ARBA" id="ARBA00022989"/>
    </source>
</evidence>
<comment type="subcellular location">
    <subcellularLocation>
        <location evidence="1">Cell membrane</location>
        <topology evidence="1">Multi-pass membrane protein</topology>
    </subcellularLocation>
</comment>
<feature type="transmembrane region" description="Helical" evidence="8">
    <location>
        <begin position="449"/>
        <end position="468"/>
    </location>
</feature>
<evidence type="ECO:0000256" key="4">
    <source>
        <dbReference type="ARBA" id="ARBA00022679"/>
    </source>
</evidence>
<keyword evidence="4" id="KW-0808">Transferase</keyword>
<keyword evidence="6 8" id="KW-1133">Transmembrane helix</keyword>
<keyword evidence="2" id="KW-1003">Cell membrane</keyword>
<gene>
    <name evidence="10" type="ordered locus">Calhy_2261</name>
</gene>
<protein>
    <recommendedName>
        <fullName evidence="9">Glycosyltransferase RgtA/B/C/D-like domain-containing protein</fullName>
    </recommendedName>
</protein>
<evidence type="ECO:0000313" key="11">
    <source>
        <dbReference type="Proteomes" id="UP000006890"/>
    </source>
</evidence>
<feature type="transmembrane region" description="Helical" evidence="8">
    <location>
        <begin position="221"/>
        <end position="238"/>
    </location>
</feature>
<keyword evidence="3" id="KW-0328">Glycosyltransferase</keyword>
<feature type="transmembrane region" description="Helical" evidence="8">
    <location>
        <begin position="244"/>
        <end position="262"/>
    </location>
</feature>
<evidence type="ECO:0000256" key="7">
    <source>
        <dbReference type="ARBA" id="ARBA00023136"/>
    </source>
</evidence>
<evidence type="ECO:0000256" key="3">
    <source>
        <dbReference type="ARBA" id="ARBA00022676"/>
    </source>
</evidence>
<dbReference type="KEGG" id="chd:Calhy_2261"/>
<evidence type="ECO:0000256" key="5">
    <source>
        <dbReference type="ARBA" id="ARBA00022692"/>
    </source>
</evidence>
<dbReference type="STRING" id="632292.Calhy_2261"/>
<feature type="transmembrane region" description="Helical" evidence="8">
    <location>
        <begin position="73"/>
        <end position="90"/>
    </location>
</feature>
<feature type="transmembrane region" description="Helical" evidence="8">
    <location>
        <begin position="12"/>
        <end position="30"/>
    </location>
</feature>
<dbReference type="RefSeq" id="WP_013404107.1">
    <property type="nucleotide sequence ID" value="NC_014652.1"/>
</dbReference>
<feature type="transmembrane region" description="Helical" evidence="8">
    <location>
        <begin position="191"/>
        <end position="214"/>
    </location>
</feature>
<reference key="1">
    <citation type="submission" date="2010-09" db="EMBL/GenBank/DDBJ databases">
        <title>Complete sequence of Caldicellulosiruptor hydrothermalis 108.</title>
        <authorList>
            <consortium name="US DOE Joint Genome Institute"/>
            <person name="Lucas S."/>
            <person name="Copeland A."/>
            <person name="Lapidus A."/>
            <person name="Cheng J.-F."/>
            <person name="Bruce D."/>
            <person name="Goodwin L."/>
            <person name="Pitluck S."/>
            <person name="Davenport K."/>
            <person name="Detter J.C."/>
            <person name="Han C."/>
            <person name="Tapia R."/>
            <person name="Land M."/>
            <person name="Hauser L."/>
            <person name="Chang Y.-J."/>
            <person name="Jeffries C."/>
            <person name="Kyrpides N."/>
            <person name="Ivanova N."/>
            <person name="Mikhailova N."/>
            <person name="Blumer-Schuette S.E."/>
            <person name="Kelly R.M."/>
            <person name="Woyke T."/>
        </authorList>
    </citation>
    <scope>NUCLEOTIDE SEQUENCE</scope>
    <source>
        <strain>108</strain>
    </source>
</reference>
<keyword evidence="7 8" id="KW-0472">Membrane</keyword>
<dbReference type="InterPro" id="IPR038731">
    <property type="entry name" value="RgtA/B/C-like"/>
</dbReference>
<dbReference type="eggNOG" id="COG1807">
    <property type="taxonomic scope" value="Bacteria"/>
</dbReference>
<feature type="transmembrane region" description="Helical" evidence="8">
    <location>
        <begin position="393"/>
        <end position="413"/>
    </location>
</feature>
<dbReference type="GO" id="GO:0016763">
    <property type="term" value="F:pentosyltransferase activity"/>
    <property type="evidence" value="ECO:0007669"/>
    <property type="project" value="TreeGrafter"/>
</dbReference>
<feature type="transmembrane region" description="Helical" evidence="8">
    <location>
        <begin position="274"/>
        <end position="295"/>
    </location>
</feature>
<keyword evidence="5 8" id="KW-0812">Transmembrane</keyword>
<dbReference type="GO" id="GO:0009103">
    <property type="term" value="P:lipopolysaccharide biosynthetic process"/>
    <property type="evidence" value="ECO:0007669"/>
    <property type="project" value="UniProtKB-ARBA"/>
</dbReference>
<feature type="transmembrane region" description="Helical" evidence="8">
    <location>
        <begin position="150"/>
        <end position="171"/>
    </location>
</feature>
<evidence type="ECO:0000256" key="2">
    <source>
        <dbReference type="ARBA" id="ARBA00022475"/>
    </source>
</evidence>
<dbReference type="EMBL" id="CP002219">
    <property type="protein sequence ID" value="ADQ07965.1"/>
    <property type="molecule type" value="Genomic_DNA"/>
</dbReference>
<dbReference type="Proteomes" id="UP000006890">
    <property type="component" value="Chromosome"/>
</dbReference>
<sequence>MKASKKLCPKVFEYLVAILLLSSIFLSYHYRILLLAGKSFSIWLLILLTLSAFCIMTLGLYKLKDLLFTKINLFTIFFLIALPRLLWVLLMPTKPVSDYFCFYSYAKNASRGLFHAYDKTFVLFRFRFGYSLILASVFKIFGSSVLVAKLFNVFLSVILGIIIFYTVNYLFGKDAAFYSIILFAFWPSQIMYNSVLASEHPFIVFFMLGLYFIVRSIKEEKINFAFFGGLFIAISNHIRPVGVLVIIACLVWAVVCGLNRNLKAIKLALSSLGAYIAAFYTIGYLIFCLTSVPVWQTSMGLNLMIGTDYTTYGMNNRKHSLFVEKFGYDFKKMHQEAMKIGIQRLKKQPDKFLSIIPRKISIIWGDDSFGYFWSTFKVYKNTWFVKFIKSHPTIFYILSQLYYYTILLYIVFASIFRKKNSNDEVILLTSLIFLGYVAAHIFLEVQPRYHYPAIFTLFLLSGMGAETLKKKLKKDLKV</sequence>
<dbReference type="HOGENOM" id="CLU_041400_0_0_9"/>
<keyword evidence="11" id="KW-1185">Reference proteome</keyword>